<feature type="compositionally biased region" description="Low complexity" evidence="1">
    <location>
        <begin position="233"/>
        <end position="259"/>
    </location>
</feature>
<reference evidence="2 3" key="1">
    <citation type="submission" date="2024-02" db="EMBL/GenBank/DDBJ databases">
        <title>A draft genome for the cacao thread blight pathogen Marasmius crinis-equi.</title>
        <authorList>
            <person name="Cohen S.P."/>
            <person name="Baruah I.K."/>
            <person name="Amoako-Attah I."/>
            <person name="Bukari Y."/>
            <person name="Meinhardt L.W."/>
            <person name="Bailey B.A."/>
        </authorList>
    </citation>
    <scope>NUCLEOTIDE SEQUENCE [LARGE SCALE GENOMIC DNA]</scope>
    <source>
        <strain evidence="2 3">GH-76</strain>
    </source>
</reference>
<evidence type="ECO:0000313" key="3">
    <source>
        <dbReference type="Proteomes" id="UP001465976"/>
    </source>
</evidence>
<comment type="caution">
    <text evidence="2">The sequence shown here is derived from an EMBL/GenBank/DDBJ whole genome shotgun (WGS) entry which is preliminary data.</text>
</comment>
<keyword evidence="3" id="KW-1185">Reference proteome</keyword>
<sequence>MLQDYQIGRKFDPTTTDFAQYNNHRIYDVVKDALPSRFKEMNDSDLPESASAPQPEVCTESTHHIEMELEDLSLELLFGDTTAKASSLDDTRRNSGCIVRKESAGKSLVPFSTSQPARQAVPGSKPTSKSIVPSPIHPLRTLAKPTSVTKPPKVAMRRVAPSSQKPLLNGVKDATVVLSARHGTAGPPRDTPVRTSTSKPERRKETGTHSATIPRAPTAVPARKPTSPPVFRTTIKTPAPASTSTSTAKKSASPSVAAPRPGNPIRSTAKSATPDAT</sequence>
<feature type="region of interest" description="Disordered" evidence="1">
    <location>
        <begin position="111"/>
        <end position="277"/>
    </location>
</feature>
<dbReference type="EMBL" id="JBAHYK010001607">
    <property type="protein sequence ID" value="KAL0567357.1"/>
    <property type="molecule type" value="Genomic_DNA"/>
</dbReference>
<evidence type="ECO:0000313" key="2">
    <source>
        <dbReference type="EMBL" id="KAL0567357.1"/>
    </source>
</evidence>
<proteinExistence type="predicted"/>
<organism evidence="2 3">
    <name type="scientific">Marasmius crinis-equi</name>
    <dbReference type="NCBI Taxonomy" id="585013"/>
    <lineage>
        <taxon>Eukaryota</taxon>
        <taxon>Fungi</taxon>
        <taxon>Dikarya</taxon>
        <taxon>Basidiomycota</taxon>
        <taxon>Agaricomycotina</taxon>
        <taxon>Agaricomycetes</taxon>
        <taxon>Agaricomycetidae</taxon>
        <taxon>Agaricales</taxon>
        <taxon>Marasmiineae</taxon>
        <taxon>Marasmiaceae</taxon>
        <taxon>Marasmius</taxon>
    </lineage>
</organism>
<name>A0ABR3EWR5_9AGAR</name>
<feature type="non-terminal residue" evidence="2">
    <location>
        <position position="277"/>
    </location>
</feature>
<feature type="compositionally biased region" description="Polar residues" evidence="1">
    <location>
        <begin position="265"/>
        <end position="277"/>
    </location>
</feature>
<protein>
    <submittedName>
        <fullName evidence="2">Uncharacterized protein</fullName>
    </submittedName>
</protein>
<dbReference type="Proteomes" id="UP001465976">
    <property type="component" value="Unassembled WGS sequence"/>
</dbReference>
<gene>
    <name evidence="2" type="ORF">V5O48_014642</name>
</gene>
<accession>A0ABR3EWR5</accession>
<evidence type="ECO:0000256" key="1">
    <source>
        <dbReference type="SAM" id="MobiDB-lite"/>
    </source>
</evidence>